<feature type="region of interest" description="Disordered" evidence="1">
    <location>
        <begin position="1"/>
        <end position="56"/>
    </location>
</feature>
<keyword evidence="3" id="KW-1185">Reference proteome</keyword>
<reference evidence="3" key="1">
    <citation type="submission" date="2023-07" db="EMBL/GenBank/DDBJ databases">
        <title>Whole genome shotgun sequence of Streptomyces cacaoi subsp. asoensis NBRC 13813.</title>
        <authorList>
            <person name="Komaki H."/>
            <person name="Tamura T."/>
        </authorList>
    </citation>
    <scope>NUCLEOTIDE SEQUENCE [LARGE SCALE GENOMIC DNA]</scope>
    <source>
        <strain evidence="3">NBRC 13813</strain>
    </source>
</reference>
<organism evidence="2 3">
    <name type="scientific">Streptomyces asoensis</name>
    <dbReference type="NCBI Taxonomy" id="249586"/>
    <lineage>
        <taxon>Bacteria</taxon>
        <taxon>Bacillati</taxon>
        <taxon>Actinomycetota</taxon>
        <taxon>Actinomycetes</taxon>
        <taxon>Kitasatosporales</taxon>
        <taxon>Streptomycetaceae</taxon>
        <taxon>Streptomyces</taxon>
    </lineage>
</organism>
<evidence type="ECO:0000313" key="2">
    <source>
        <dbReference type="EMBL" id="GHI62191.1"/>
    </source>
</evidence>
<proteinExistence type="predicted"/>
<name>A0ABQ3S258_9ACTN</name>
<dbReference type="Proteomes" id="UP000649259">
    <property type="component" value="Unassembled WGS sequence"/>
</dbReference>
<evidence type="ECO:0000256" key="1">
    <source>
        <dbReference type="SAM" id="MobiDB-lite"/>
    </source>
</evidence>
<dbReference type="EMBL" id="BNEB01000003">
    <property type="protein sequence ID" value="GHI62191.1"/>
    <property type="molecule type" value="Genomic_DNA"/>
</dbReference>
<evidence type="ECO:0000313" key="3">
    <source>
        <dbReference type="Proteomes" id="UP000649259"/>
    </source>
</evidence>
<comment type="caution">
    <text evidence="2">The sequence shown here is derived from an EMBL/GenBank/DDBJ whole genome shotgun (WGS) entry which is preliminary data.</text>
</comment>
<accession>A0ABQ3S258</accession>
<protein>
    <submittedName>
        <fullName evidence="2">Uncharacterized protein</fullName>
    </submittedName>
</protein>
<sequence>MEYGFDDRSAPDRRPGPPRAVFRGSSRAGGLRGGCSVADGDRNNTARTAGRNDGED</sequence>
<feature type="compositionally biased region" description="Basic and acidic residues" evidence="1">
    <location>
        <begin position="39"/>
        <end position="56"/>
    </location>
</feature>
<gene>
    <name evidence="2" type="ORF">Saso_38410</name>
</gene>
<feature type="compositionally biased region" description="Basic and acidic residues" evidence="1">
    <location>
        <begin position="1"/>
        <end position="15"/>
    </location>
</feature>